<dbReference type="InterPro" id="IPR036397">
    <property type="entry name" value="RNaseH_sf"/>
</dbReference>
<evidence type="ECO:0000313" key="1">
    <source>
        <dbReference type="EMBL" id="GFY52124.1"/>
    </source>
</evidence>
<dbReference type="GO" id="GO:0003676">
    <property type="term" value="F:nucleic acid binding"/>
    <property type="evidence" value="ECO:0007669"/>
    <property type="project" value="InterPro"/>
</dbReference>
<dbReference type="PANTHER" id="PTHR46060:SF1">
    <property type="entry name" value="MARINER MOS1 TRANSPOSASE-LIKE PROTEIN"/>
    <property type="match status" value="1"/>
</dbReference>
<dbReference type="PANTHER" id="PTHR46060">
    <property type="entry name" value="MARINER MOS1 TRANSPOSASE-LIKE PROTEIN"/>
    <property type="match status" value="1"/>
</dbReference>
<keyword evidence="2" id="KW-1185">Reference proteome</keyword>
<accession>A0A8X6XGQ2</accession>
<reference evidence="1" key="1">
    <citation type="submission" date="2020-08" db="EMBL/GenBank/DDBJ databases">
        <title>Multicomponent nature underlies the extraordinary mechanical properties of spider dragline silk.</title>
        <authorList>
            <person name="Kono N."/>
            <person name="Nakamura H."/>
            <person name="Mori M."/>
            <person name="Yoshida Y."/>
            <person name="Ohtoshi R."/>
            <person name="Malay A.D."/>
            <person name="Moran D.A.P."/>
            <person name="Tomita M."/>
            <person name="Numata K."/>
            <person name="Arakawa K."/>
        </authorList>
    </citation>
    <scope>NUCLEOTIDE SEQUENCE</scope>
</reference>
<comment type="caution">
    <text evidence="1">The sequence shown here is derived from an EMBL/GenBank/DDBJ whole genome shotgun (WGS) entry which is preliminary data.</text>
</comment>
<proteinExistence type="predicted"/>
<name>A0A8X6XGQ2_9ARAC</name>
<dbReference type="AlphaFoldDB" id="A0A8X6XGQ2"/>
<dbReference type="Pfam" id="PF01359">
    <property type="entry name" value="Transposase_1"/>
    <property type="match status" value="1"/>
</dbReference>
<gene>
    <name evidence="1" type="primary">X975_15074</name>
    <name evidence="1" type="ORF">TNIN_421551</name>
</gene>
<dbReference type="InterPro" id="IPR052709">
    <property type="entry name" value="Transposase-MT_Hybrid"/>
</dbReference>
<dbReference type="Gene3D" id="3.30.420.10">
    <property type="entry name" value="Ribonuclease H-like superfamily/Ribonuclease H"/>
    <property type="match status" value="1"/>
</dbReference>
<sequence length="94" mass="10800">MICSLTSLQCYYSEGQHFIDHIVKGDETWLRHFVPTSKKAIVEWKHPGPSTKKKFQVTPSTDKVMAAIFWDSCGVIMIDYMERDPSIKIVIVPL</sequence>
<dbReference type="InterPro" id="IPR001888">
    <property type="entry name" value="Transposase_1"/>
</dbReference>
<dbReference type="OrthoDB" id="6434511at2759"/>
<dbReference type="EMBL" id="BMAV01008478">
    <property type="protein sequence ID" value="GFY52124.1"/>
    <property type="molecule type" value="Genomic_DNA"/>
</dbReference>
<protein>
    <submittedName>
        <fullName evidence="1">Histone-lysine N-methyltransferase SETMAR</fullName>
    </submittedName>
</protein>
<dbReference type="Proteomes" id="UP000886998">
    <property type="component" value="Unassembled WGS sequence"/>
</dbReference>
<organism evidence="1 2">
    <name type="scientific">Trichonephila inaurata madagascariensis</name>
    <dbReference type="NCBI Taxonomy" id="2747483"/>
    <lineage>
        <taxon>Eukaryota</taxon>
        <taxon>Metazoa</taxon>
        <taxon>Ecdysozoa</taxon>
        <taxon>Arthropoda</taxon>
        <taxon>Chelicerata</taxon>
        <taxon>Arachnida</taxon>
        <taxon>Araneae</taxon>
        <taxon>Araneomorphae</taxon>
        <taxon>Entelegynae</taxon>
        <taxon>Araneoidea</taxon>
        <taxon>Nephilidae</taxon>
        <taxon>Trichonephila</taxon>
        <taxon>Trichonephila inaurata</taxon>
    </lineage>
</organism>
<evidence type="ECO:0000313" key="2">
    <source>
        <dbReference type="Proteomes" id="UP000886998"/>
    </source>
</evidence>